<dbReference type="Gene3D" id="3.20.20.70">
    <property type="entry name" value="Aldolase class I"/>
    <property type="match status" value="1"/>
</dbReference>
<sequence>MADKSIPREMPFSNFRIAIGKIKRHHSNLKTIKLLGGEPTLHSEFEKIVNYALKYFTFVRIFTNGLFSTKTSSFMEQKTPRVTFMFNIATPTFLYNDKARKIIEEYIYKFSILTNVDISLTLDPSFDVNTFFDKLTRTKFLTKISSMRLGVRNPEAKSKNLFGFKQFPIIGNKVISLIKNFKKINNNLLFILDCGFTKCMFTQNQWIFLKKMKCAKITSSGCLNNLDILTNLNVIPCYPLSQEYNLDLKRYSIKKIRANFIVRKYIYENEYSLNECKKCQYNISKKGTCLGPCYGFKMNSYFQNNNFKLE</sequence>
<dbReference type="AlphaFoldDB" id="A0A1F7X1V4"/>
<name>A0A1F7X1V4_9BACT</name>
<dbReference type="PANTHER" id="PTHR11228">
    <property type="entry name" value="RADICAL SAM DOMAIN PROTEIN"/>
    <property type="match status" value="1"/>
</dbReference>
<proteinExistence type="predicted"/>
<accession>A0A1F7X1V4</accession>
<dbReference type="InterPro" id="IPR058240">
    <property type="entry name" value="rSAM_sf"/>
</dbReference>
<gene>
    <name evidence="1" type="ORF">A2159_02850</name>
</gene>
<protein>
    <recommendedName>
        <fullName evidence="3">Radical SAM core domain-containing protein</fullName>
    </recommendedName>
</protein>
<dbReference type="SUPFAM" id="SSF102114">
    <property type="entry name" value="Radical SAM enzymes"/>
    <property type="match status" value="1"/>
</dbReference>
<dbReference type="Proteomes" id="UP000179219">
    <property type="component" value="Unassembled WGS sequence"/>
</dbReference>
<evidence type="ECO:0008006" key="3">
    <source>
        <dbReference type="Google" id="ProtNLM"/>
    </source>
</evidence>
<evidence type="ECO:0000313" key="2">
    <source>
        <dbReference type="Proteomes" id="UP000179219"/>
    </source>
</evidence>
<comment type="caution">
    <text evidence="1">The sequence shown here is derived from an EMBL/GenBank/DDBJ whole genome shotgun (WGS) entry which is preliminary data.</text>
</comment>
<dbReference type="PANTHER" id="PTHR11228:SF7">
    <property type="entry name" value="PQQA PEPTIDE CYCLASE"/>
    <property type="match status" value="1"/>
</dbReference>
<dbReference type="InterPro" id="IPR050377">
    <property type="entry name" value="Radical_SAM_PqqE_MftC-like"/>
</dbReference>
<organism evidence="1 2">
    <name type="scientific">Candidatus Woesebacteria bacterium RBG_13_34_9</name>
    <dbReference type="NCBI Taxonomy" id="1802477"/>
    <lineage>
        <taxon>Bacteria</taxon>
        <taxon>Candidatus Woeseibacteriota</taxon>
    </lineage>
</organism>
<reference evidence="1 2" key="1">
    <citation type="journal article" date="2016" name="Nat. Commun.">
        <title>Thousands of microbial genomes shed light on interconnected biogeochemical processes in an aquifer system.</title>
        <authorList>
            <person name="Anantharaman K."/>
            <person name="Brown C.T."/>
            <person name="Hug L.A."/>
            <person name="Sharon I."/>
            <person name="Castelle C.J."/>
            <person name="Probst A.J."/>
            <person name="Thomas B.C."/>
            <person name="Singh A."/>
            <person name="Wilkins M.J."/>
            <person name="Karaoz U."/>
            <person name="Brodie E.L."/>
            <person name="Williams K.H."/>
            <person name="Hubbard S.S."/>
            <person name="Banfield J.F."/>
        </authorList>
    </citation>
    <scope>NUCLEOTIDE SEQUENCE [LARGE SCALE GENOMIC DNA]</scope>
</reference>
<dbReference type="InterPro" id="IPR013785">
    <property type="entry name" value="Aldolase_TIM"/>
</dbReference>
<dbReference type="EMBL" id="MGFP01000031">
    <property type="protein sequence ID" value="OGM09062.1"/>
    <property type="molecule type" value="Genomic_DNA"/>
</dbReference>
<evidence type="ECO:0000313" key="1">
    <source>
        <dbReference type="EMBL" id="OGM09062.1"/>
    </source>
</evidence>